<dbReference type="InterPro" id="IPR036259">
    <property type="entry name" value="MFS_trans_sf"/>
</dbReference>
<proteinExistence type="predicted"/>
<gene>
    <name evidence="3" type="ORF">RIMI_LOCUS3612931</name>
</gene>
<protein>
    <submittedName>
        <fullName evidence="3">Uncharacterized protein</fullName>
    </submittedName>
</protein>
<dbReference type="Proteomes" id="UP001176940">
    <property type="component" value="Unassembled WGS sequence"/>
</dbReference>
<accession>A0ABN9KYU5</accession>
<feature type="transmembrane region" description="Helical" evidence="2">
    <location>
        <begin position="20"/>
        <end position="37"/>
    </location>
</feature>
<dbReference type="PANTHER" id="PTHR11360">
    <property type="entry name" value="MONOCARBOXYLATE TRANSPORTER"/>
    <property type="match status" value="1"/>
</dbReference>
<comment type="subcellular location">
    <subcellularLocation>
        <location evidence="1">Membrane</location>
        <topology evidence="1">Multi-pass membrane protein</topology>
    </subcellularLocation>
</comment>
<evidence type="ECO:0000256" key="2">
    <source>
        <dbReference type="SAM" id="Phobius"/>
    </source>
</evidence>
<name>A0ABN9KYU5_9NEOB</name>
<comment type="caution">
    <text evidence="3">The sequence shown here is derived from an EMBL/GenBank/DDBJ whole genome shotgun (WGS) entry which is preliminary data.</text>
</comment>
<reference evidence="3" key="1">
    <citation type="submission" date="2023-07" db="EMBL/GenBank/DDBJ databases">
        <authorList>
            <person name="Stuckert A."/>
        </authorList>
    </citation>
    <scope>NUCLEOTIDE SEQUENCE</scope>
</reference>
<keyword evidence="2" id="KW-0472">Membrane</keyword>
<evidence type="ECO:0000313" key="4">
    <source>
        <dbReference type="Proteomes" id="UP001176940"/>
    </source>
</evidence>
<sequence>MQRFGRSVVTAGCRLVGRGIGSGMVYLPAVVMVGQYFQKRRALAQGLSTTGTGFGTFLITVLLKYLCVEFGWAEKCHDHSGSSHPQSVCMWSAHEAIRFKRAMHCGKSR</sequence>
<keyword evidence="2" id="KW-1133">Transmembrane helix</keyword>
<keyword evidence="2" id="KW-0812">Transmembrane</keyword>
<dbReference type="SUPFAM" id="SSF103473">
    <property type="entry name" value="MFS general substrate transporter"/>
    <property type="match status" value="1"/>
</dbReference>
<dbReference type="PANTHER" id="PTHR11360:SF239">
    <property type="entry name" value="MONOCARBOXYLATE TRANSPORTER 14"/>
    <property type="match status" value="1"/>
</dbReference>
<dbReference type="InterPro" id="IPR050327">
    <property type="entry name" value="Proton-linked_MCT"/>
</dbReference>
<organism evidence="3 4">
    <name type="scientific">Ranitomeya imitator</name>
    <name type="common">mimic poison frog</name>
    <dbReference type="NCBI Taxonomy" id="111125"/>
    <lineage>
        <taxon>Eukaryota</taxon>
        <taxon>Metazoa</taxon>
        <taxon>Chordata</taxon>
        <taxon>Craniata</taxon>
        <taxon>Vertebrata</taxon>
        <taxon>Euteleostomi</taxon>
        <taxon>Amphibia</taxon>
        <taxon>Batrachia</taxon>
        <taxon>Anura</taxon>
        <taxon>Neobatrachia</taxon>
        <taxon>Hyloidea</taxon>
        <taxon>Dendrobatidae</taxon>
        <taxon>Dendrobatinae</taxon>
        <taxon>Ranitomeya</taxon>
    </lineage>
</organism>
<evidence type="ECO:0000256" key="1">
    <source>
        <dbReference type="ARBA" id="ARBA00004141"/>
    </source>
</evidence>
<keyword evidence="4" id="KW-1185">Reference proteome</keyword>
<dbReference type="EMBL" id="CAUEEQ010005502">
    <property type="protein sequence ID" value="CAJ0928955.1"/>
    <property type="molecule type" value="Genomic_DNA"/>
</dbReference>
<evidence type="ECO:0000313" key="3">
    <source>
        <dbReference type="EMBL" id="CAJ0928955.1"/>
    </source>
</evidence>